<dbReference type="Pfam" id="PF20154">
    <property type="entry name" value="LNT_N"/>
    <property type="match status" value="1"/>
</dbReference>
<dbReference type="UniPathway" id="UPA00666"/>
<gene>
    <name evidence="9" type="primary">lnt</name>
    <name evidence="11" type="ordered locus">Deba_1498</name>
</gene>
<sequence length="521" mass="55953">MNQDRATASVLPLALLCAVGGAAGGLALPPHDLWPLALVCLGPLLWAARLLSWWKAALCGLAWGVAQAAVVFAWLPGVIAAHGGLSWPLTWAMATLGYVYQGLFTAAFAVALRLPRRWPALTLAAAPLAWVAMEQARALVGLRLPWLPLGQALAAEPFLLQSAELWGVMGLSTLAAGVNALFWAALWPRRVFFSRFICLTLAAMCLIAPWLWGQERRAVIHGMAAAAPKLAVCAVQGDFDLAQLRDKSAARAVVARLEQLTRAAVDQRPQRPLLVAWPETAAPYYLFQTVSGGLAVRYLAMELKTYLALGARGAVETDQGLKPTNRLWLLNPDGAAVAHYDKTKLAPYGEFAPPGWPRQWLPPLAGGQDLWPGQSIAPLDLGPAKIGALICFESAFAGLARRQTMAGADLLLNVANEAWFDDQAAPRQAVEQLRLRAVENRRACLRAANRGPSGLIGPDGAARLTDGPSLYAVAPLMNTRTLYDRHWPWPTIGLSLALAALTFLAARAGAKPPAPARRLRQ</sequence>
<dbReference type="STRING" id="644282.Deba_1498"/>
<evidence type="ECO:0000256" key="2">
    <source>
        <dbReference type="ARBA" id="ARBA00010065"/>
    </source>
</evidence>
<comment type="catalytic activity">
    <reaction evidence="9">
        <text>N-terminal S-1,2-diacyl-sn-glyceryl-L-cysteinyl-[lipoprotein] + a glycerophospholipid = N-acyl-S-1,2-diacyl-sn-glyceryl-L-cysteinyl-[lipoprotein] + a 2-acyl-sn-glycero-3-phospholipid + H(+)</text>
        <dbReference type="Rhea" id="RHEA:48228"/>
        <dbReference type="Rhea" id="RHEA-COMP:14681"/>
        <dbReference type="Rhea" id="RHEA-COMP:14684"/>
        <dbReference type="ChEBI" id="CHEBI:15378"/>
        <dbReference type="ChEBI" id="CHEBI:136912"/>
        <dbReference type="ChEBI" id="CHEBI:140656"/>
        <dbReference type="ChEBI" id="CHEBI:140657"/>
        <dbReference type="ChEBI" id="CHEBI:140660"/>
        <dbReference type="EC" id="2.3.1.269"/>
    </reaction>
</comment>
<dbReference type="eggNOG" id="COG0815">
    <property type="taxonomic scope" value="Bacteria"/>
</dbReference>
<dbReference type="InterPro" id="IPR045378">
    <property type="entry name" value="LNT_N"/>
</dbReference>
<keyword evidence="3 9" id="KW-1003">Cell membrane</keyword>
<dbReference type="HAMAP" id="MF_01148">
    <property type="entry name" value="Lnt"/>
    <property type="match status" value="1"/>
</dbReference>
<dbReference type="InterPro" id="IPR036526">
    <property type="entry name" value="C-N_Hydrolase_sf"/>
</dbReference>
<comment type="pathway">
    <text evidence="9">Protein modification; lipoprotein biosynthesis (N-acyl transfer).</text>
</comment>
<comment type="similarity">
    <text evidence="2 9">Belongs to the CN hydrolase family. Apolipoprotein N-acyltransferase subfamily.</text>
</comment>
<accession>E1QH23</accession>
<dbReference type="AlphaFoldDB" id="E1QH23"/>
<keyword evidence="7 9" id="KW-0472">Membrane</keyword>
<dbReference type="Pfam" id="PF00795">
    <property type="entry name" value="CN_hydrolase"/>
    <property type="match status" value="1"/>
</dbReference>
<feature type="transmembrane region" description="Helical" evidence="9">
    <location>
        <begin position="166"/>
        <end position="185"/>
    </location>
</feature>
<dbReference type="EC" id="2.3.1.269" evidence="9"/>
<comment type="function">
    <text evidence="9">Catalyzes the phospholipid dependent N-acylation of the N-terminal cysteine of apolipoprotein, the last step in lipoprotein maturation.</text>
</comment>
<dbReference type="CDD" id="cd07571">
    <property type="entry name" value="ALP_N-acyl_transferase"/>
    <property type="match status" value="1"/>
</dbReference>
<keyword evidence="12" id="KW-1185">Reference proteome</keyword>
<reference evidence="11 12" key="1">
    <citation type="journal article" date="2010" name="Stand. Genomic Sci.">
        <title>Complete genome sequence of Desulfarculus baarsii type strain (2st14).</title>
        <authorList>
            <person name="Sun H."/>
            <person name="Spring S."/>
            <person name="Lapidus A."/>
            <person name="Davenport K."/>
            <person name="Del Rio T.G."/>
            <person name="Tice H."/>
            <person name="Nolan M."/>
            <person name="Copeland A."/>
            <person name="Cheng J.F."/>
            <person name="Lucas S."/>
            <person name="Tapia R."/>
            <person name="Goodwin L."/>
            <person name="Pitluck S."/>
            <person name="Ivanova N."/>
            <person name="Pagani I."/>
            <person name="Mavromatis K."/>
            <person name="Ovchinnikova G."/>
            <person name="Pati A."/>
            <person name="Chen A."/>
            <person name="Palaniappan K."/>
            <person name="Hauser L."/>
            <person name="Chang Y.J."/>
            <person name="Jeffries C.D."/>
            <person name="Detter J.C."/>
            <person name="Han C."/>
            <person name="Rohde M."/>
            <person name="Brambilla E."/>
            <person name="Goker M."/>
            <person name="Woyke T."/>
            <person name="Bristow J."/>
            <person name="Eisen J.A."/>
            <person name="Markowitz V."/>
            <person name="Hugenholtz P."/>
            <person name="Kyrpides N.C."/>
            <person name="Klenk H.P."/>
            <person name="Land M."/>
        </authorList>
    </citation>
    <scope>NUCLEOTIDE SEQUENCE [LARGE SCALE GENOMIC DNA]</scope>
    <source>
        <strain evidence="12">ATCC 33931 / DSM 2075 / LMG 7858 / VKM B-1802 / 2st14</strain>
    </source>
</reference>
<protein>
    <recommendedName>
        <fullName evidence="9">Apolipoprotein N-acyltransferase</fullName>
        <shortName evidence="9">ALP N-acyltransferase</shortName>
        <ecNumber evidence="9">2.3.1.269</ecNumber>
    </recommendedName>
</protein>
<dbReference type="EMBL" id="CP002085">
    <property type="protein sequence ID" value="ADK84866.1"/>
    <property type="molecule type" value="Genomic_DNA"/>
</dbReference>
<dbReference type="RefSeq" id="WP_013258319.1">
    <property type="nucleotide sequence ID" value="NC_014365.1"/>
</dbReference>
<dbReference type="GO" id="GO:0016410">
    <property type="term" value="F:N-acyltransferase activity"/>
    <property type="evidence" value="ECO:0007669"/>
    <property type="project" value="UniProtKB-UniRule"/>
</dbReference>
<feature type="transmembrane region" description="Helical" evidence="9">
    <location>
        <begin position="192"/>
        <end position="212"/>
    </location>
</feature>
<feature type="transmembrane region" description="Helical" evidence="9">
    <location>
        <begin position="58"/>
        <end position="79"/>
    </location>
</feature>
<dbReference type="InterPro" id="IPR004563">
    <property type="entry name" value="Apolipo_AcylTrfase"/>
</dbReference>
<feature type="domain" description="CN hydrolase" evidence="10">
    <location>
        <begin position="235"/>
        <end position="482"/>
    </location>
</feature>
<dbReference type="OrthoDB" id="9804277at2"/>
<dbReference type="PANTHER" id="PTHR38686">
    <property type="entry name" value="APOLIPOPROTEIN N-ACYLTRANSFERASE"/>
    <property type="match status" value="1"/>
</dbReference>
<comment type="subcellular location">
    <subcellularLocation>
        <location evidence="9">Cell inner membrane</location>
        <topology evidence="9">Multi-pass membrane protein</topology>
    </subcellularLocation>
    <subcellularLocation>
        <location evidence="1">Cell membrane</location>
        <topology evidence="1">Multi-pass membrane protein</topology>
    </subcellularLocation>
</comment>
<keyword evidence="6 9" id="KW-1133">Transmembrane helix</keyword>
<evidence type="ECO:0000256" key="4">
    <source>
        <dbReference type="ARBA" id="ARBA00022679"/>
    </source>
</evidence>
<evidence type="ECO:0000256" key="3">
    <source>
        <dbReference type="ARBA" id="ARBA00022475"/>
    </source>
</evidence>
<dbReference type="Gene3D" id="3.60.110.10">
    <property type="entry name" value="Carbon-nitrogen hydrolase"/>
    <property type="match status" value="1"/>
</dbReference>
<dbReference type="HOGENOM" id="CLU_019563_1_2_7"/>
<evidence type="ECO:0000256" key="5">
    <source>
        <dbReference type="ARBA" id="ARBA00022692"/>
    </source>
</evidence>
<feature type="transmembrane region" description="Helical" evidence="9">
    <location>
        <begin position="487"/>
        <end position="510"/>
    </location>
</feature>
<organism evidence="11 12">
    <name type="scientific">Desulfarculus baarsii (strain ATCC 33931 / DSM 2075 / LMG 7858 / VKM B-1802 / 2st14)</name>
    <dbReference type="NCBI Taxonomy" id="644282"/>
    <lineage>
        <taxon>Bacteria</taxon>
        <taxon>Pseudomonadati</taxon>
        <taxon>Thermodesulfobacteriota</taxon>
        <taxon>Desulfarculia</taxon>
        <taxon>Desulfarculales</taxon>
        <taxon>Desulfarculaceae</taxon>
        <taxon>Desulfarculus</taxon>
    </lineage>
</organism>
<dbReference type="KEGG" id="dbr:Deba_1498"/>
<proteinExistence type="inferred from homology"/>
<keyword evidence="5 9" id="KW-0812">Transmembrane</keyword>
<dbReference type="InterPro" id="IPR003010">
    <property type="entry name" value="C-N_Hydrolase"/>
</dbReference>
<dbReference type="SUPFAM" id="SSF56317">
    <property type="entry name" value="Carbon-nitrogen hydrolase"/>
    <property type="match status" value="1"/>
</dbReference>
<name>E1QH23_DESB2</name>
<dbReference type="NCBIfam" id="TIGR00546">
    <property type="entry name" value="lnt"/>
    <property type="match status" value="1"/>
</dbReference>
<evidence type="ECO:0000256" key="8">
    <source>
        <dbReference type="ARBA" id="ARBA00023315"/>
    </source>
</evidence>
<evidence type="ECO:0000259" key="10">
    <source>
        <dbReference type="PROSITE" id="PS50263"/>
    </source>
</evidence>
<evidence type="ECO:0000313" key="12">
    <source>
        <dbReference type="Proteomes" id="UP000009047"/>
    </source>
</evidence>
<feature type="transmembrane region" description="Helical" evidence="9">
    <location>
        <begin position="33"/>
        <end position="51"/>
    </location>
</feature>
<feature type="transmembrane region" description="Helical" evidence="9">
    <location>
        <begin position="91"/>
        <end position="112"/>
    </location>
</feature>
<evidence type="ECO:0000313" key="11">
    <source>
        <dbReference type="EMBL" id="ADK84866.1"/>
    </source>
</evidence>
<evidence type="ECO:0000256" key="6">
    <source>
        <dbReference type="ARBA" id="ARBA00022989"/>
    </source>
</evidence>
<keyword evidence="4 9" id="KW-0808">Transferase</keyword>
<dbReference type="GO" id="GO:0042158">
    <property type="term" value="P:lipoprotein biosynthetic process"/>
    <property type="evidence" value="ECO:0007669"/>
    <property type="project" value="UniProtKB-UniRule"/>
</dbReference>
<evidence type="ECO:0000256" key="7">
    <source>
        <dbReference type="ARBA" id="ARBA00023136"/>
    </source>
</evidence>
<dbReference type="PANTHER" id="PTHR38686:SF1">
    <property type="entry name" value="APOLIPOPROTEIN N-ACYLTRANSFERASE"/>
    <property type="match status" value="1"/>
</dbReference>
<keyword evidence="8 9" id="KW-0012">Acyltransferase</keyword>
<keyword evidence="9" id="KW-0997">Cell inner membrane</keyword>
<evidence type="ECO:0000256" key="9">
    <source>
        <dbReference type="HAMAP-Rule" id="MF_01148"/>
    </source>
</evidence>
<dbReference type="Proteomes" id="UP000009047">
    <property type="component" value="Chromosome"/>
</dbReference>
<evidence type="ECO:0000256" key="1">
    <source>
        <dbReference type="ARBA" id="ARBA00004651"/>
    </source>
</evidence>
<dbReference type="PROSITE" id="PS50263">
    <property type="entry name" value="CN_HYDROLASE"/>
    <property type="match status" value="1"/>
</dbReference>
<dbReference type="GO" id="GO:0005886">
    <property type="term" value="C:plasma membrane"/>
    <property type="evidence" value="ECO:0007669"/>
    <property type="project" value="UniProtKB-SubCell"/>
</dbReference>